<evidence type="ECO:0000313" key="2">
    <source>
        <dbReference type="Proteomes" id="UP001196413"/>
    </source>
</evidence>
<reference evidence="1" key="1">
    <citation type="submission" date="2021-06" db="EMBL/GenBank/DDBJ databases">
        <title>Parelaphostrongylus tenuis whole genome reference sequence.</title>
        <authorList>
            <person name="Garwood T.J."/>
            <person name="Larsen P.A."/>
            <person name="Fountain-Jones N.M."/>
            <person name="Garbe J.R."/>
            <person name="Macchietto M.G."/>
            <person name="Kania S.A."/>
            <person name="Gerhold R.W."/>
            <person name="Richards J.E."/>
            <person name="Wolf T.M."/>
        </authorList>
    </citation>
    <scope>NUCLEOTIDE SEQUENCE</scope>
    <source>
        <strain evidence="1">MNPRO001-30</strain>
        <tissue evidence="1">Meninges</tissue>
    </source>
</reference>
<accession>A0AAD5LYW7</accession>
<gene>
    <name evidence="1" type="ORF">KIN20_004689</name>
</gene>
<dbReference type="Proteomes" id="UP001196413">
    <property type="component" value="Unassembled WGS sequence"/>
</dbReference>
<evidence type="ECO:0000313" key="1">
    <source>
        <dbReference type="EMBL" id="KAJ1349217.1"/>
    </source>
</evidence>
<dbReference type="AlphaFoldDB" id="A0AAD5LYW7"/>
<organism evidence="1 2">
    <name type="scientific">Parelaphostrongylus tenuis</name>
    <name type="common">Meningeal worm</name>
    <dbReference type="NCBI Taxonomy" id="148309"/>
    <lineage>
        <taxon>Eukaryota</taxon>
        <taxon>Metazoa</taxon>
        <taxon>Ecdysozoa</taxon>
        <taxon>Nematoda</taxon>
        <taxon>Chromadorea</taxon>
        <taxon>Rhabditida</taxon>
        <taxon>Rhabditina</taxon>
        <taxon>Rhabditomorpha</taxon>
        <taxon>Strongyloidea</taxon>
        <taxon>Metastrongylidae</taxon>
        <taxon>Parelaphostrongylus</taxon>
    </lineage>
</organism>
<dbReference type="EMBL" id="JAHQIW010000629">
    <property type="protein sequence ID" value="KAJ1349217.1"/>
    <property type="molecule type" value="Genomic_DNA"/>
</dbReference>
<comment type="caution">
    <text evidence="1">The sequence shown here is derived from an EMBL/GenBank/DDBJ whole genome shotgun (WGS) entry which is preliminary data.</text>
</comment>
<keyword evidence="2" id="KW-1185">Reference proteome</keyword>
<sequence>MVQCIAITQLESVFTESSHFTIGSHLSRIKTQKEAKEQLEKVARKRSTWKKGKEKSEE</sequence>
<proteinExistence type="predicted"/>
<feature type="non-terminal residue" evidence="1">
    <location>
        <position position="58"/>
    </location>
</feature>
<protein>
    <submittedName>
        <fullName evidence="1">Uncharacterized protein</fullName>
    </submittedName>
</protein>
<name>A0AAD5LYW7_PARTN</name>